<organism evidence="2 3">
    <name type="scientific">Roseobacter denitrificans (strain ATCC 33942 / OCh 114)</name>
    <name type="common">Erythrobacter sp. (strain OCh 114)</name>
    <name type="synonym">Roseobacter denitrificans</name>
    <dbReference type="NCBI Taxonomy" id="375451"/>
    <lineage>
        <taxon>Bacteria</taxon>
        <taxon>Pseudomonadati</taxon>
        <taxon>Pseudomonadota</taxon>
        <taxon>Alphaproteobacteria</taxon>
        <taxon>Rhodobacterales</taxon>
        <taxon>Roseobacteraceae</taxon>
        <taxon>Roseobacter</taxon>
    </lineage>
</organism>
<feature type="transmembrane region" description="Helical" evidence="1">
    <location>
        <begin position="20"/>
        <end position="38"/>
    </location>
</feature>
<keyword evidence="1" id="KW-0472">Membrane</keyword>
<dbReference type="KEGG" id="rde:RD1_1768"/>
<evidence type="ECO:0000256" key="1">
    <source>
        <dbReference type="SAM" id="Phobius"/>
    </source>
</evidence>
<dbReference type="AlphaFoldDB" id="Q169F5"/>
<keyword evidence="1" id="KW-1133">Transmembrane helix</keyword>
<gene>
    <name evidence="2" type="ordered locus">RD1_1768</name>
</gene>
<reference evidence="2 3" key="1">
    <citation type="journal article" date="2007" name="J. Bacteriol.">
        <title>The complete genome sequence of Roseobacter denitrificans reveals a mixotrophic rather than photosynthetic metabolism.</title>
        <authorList>
            <person name="Swingley W.D."/>
            <person name="Sadekar S."/>
            <person name="Mastrian S.D."/>
            <person name="Matthies H.J."/>
            <person name="Hao J."/>
            <person name="Ramos H."/>
            <person name="Acharya C.R."/>
            <person name="Conrad A.L."/>
            <person name="Taylor H.L."/>
            <person name="Dejesa L.C."/>
            <person name="Shah M.K."/>
            <person name="O'huallachain M.E."/>
            <person name="Lince M.T."/>
            <person name="Blankenship R.E."/>
            <person name="Beatty J.T."/>
            <person name="Touchman J.W."/>
        </authorList>
    </citation>
    <scope>NUCLEOTIDE SEQUENCE [LARGE SCALE GENOMIC DNA]</scope>
    <source>
        <strain evidence="3">ATCC 33942 / OCh 114</strain>
    </source>
</reference>
<evidence type="ECO:0000313" key="2">
    <source>
        <dbReference type="EMBL" id="ABG31388.1"/>
    </source>
</evidence>
<dbReference type="HOGENOM" id="CLU_2865045_0_0_5"/>
<dbReference type="EMBL" id="CP000362">
    <property type="protein sequence ID" value="ABG31388.1"/>
    <property type="molecule type" value="Genomic_DNA"/>
</dbReference>
<sequence>MRYTEANLTERRDLMSEQMLAVLGFGSIGAIAIVLLVLERRGMAKRKAARGGREVDVSNLIAFGSAAGENNKTDKTPK</sequence>
<dbReference type="eggNOG" id="ENOG502ZYXW">
    <property type="taxonomic scope" value="Bacteria"/>
</dbReference>
<evidence type="ECO:0000313" key="3">
    <source>
        <dbReference type="Proteomes" id="UP000007029"/>
    </source>
</evidence>
<protein>
    <submittedName>
        <fullName evidence="2">Uncharacterized protein</fullName>
    </submittedName>
</protein>
<name>Q169F5_ROSDO</name>
<dbReference type="Proteomes" id="UP000007029">
    <property type="component" value="Chromosome"/>
</dbReference>
<accession>Q169F5</accession>
<proteinExistence type="predicted"/>
<keyword evidence="1" id="KW-0812">Transmembrane</keyword>
<keyword evidence="3" id="KW-1185">Reference proteome</keyword>